<keyword evidence="1" id="KW-1133">Transmembrane helix</keyword>
<sequence length="116" mass="12931">MDIFETDRARIKRRLQAFLPILLLAAVCLIFYLGITGAGREAVTKEQTTLKRALEQGAIHTYALTGNYPQNLEELLTDYKISYDPDKFVVEYVPNGSNLLPSISVLILSQQKGGLS</sequence>
<keyword evidence="3" id="KW-1185">Reference proteome</keyword>
<keyword evidence="1" id="KW-0472">Membrane</keyword>
<evidence type="ECO:0000313" key="3">
    <source>
        <dbReference type="Proteomes" id="UP000649826"/>
    </source>
</evidence>
<feature type="transmembrane region" description="Helical" evidence="1">
    <location>
        <begin position="17"/>
        <end position="35"/>
    </location>
</feature>
<reference evidence="2 3" key="1">
    <citation type="submission" date="2020-08" db="EMBL/GenBank/DDBJ databases">
        <title>Genome public.</title>
        <authorList>
            <person name="Liu C."/>
            <person name="Sun Q."/>
        </authorList>
    </citation>
    <scope>NUCLEOTIDE SEQUENCE [LARGE SCALE GENOMIC DNA]</scope>
    <source>
        <strain evidence="2 3">M29</strain>
    </source>
</reference>
<accession>A0ABR7IIV4</accession>
<gene>
    <name evidence="2" type="ORF">H8Z82_09695</name>
</gene>
<protein>
    <recommendedName>
        <fullName evidence="4">ABC transporter permease</fullName>
    </recommendedName>
</protein>
<dbReference type="Proteomes" id="UP000649826">
    <property type="component" value="Unassembled WGS sequence"/>
</dbReference>
<proteinExistence type="predicted"/>
<comment type="caution">
    <text evidence="2">The sequence shown here is derived from an EMBL/GenBank/DDBJ whole genome shotgun (WGS) entry which is preliminary data.</text>
</comment>
<evidence type="ECO:0000313" key="2">
    <source>
        <dbReference type="EMBL" id="MBC5779933.1"/>
    </source>
</evidence>
<evidence type="ECO:0000256" key="1">
    <source>
        <dbReference type="SAM" id="Phobius"/>
    </source>
</evidence>
<evidence type="ECO:0008006" key="4">
    <source>
        <dbReference type="Google" id="ProtNLM"/>
    </source>
</evidence>
<name>A0ABR7IIV4_9FIRM</name>
<keyword evidence="1" id="KW-0812">Transmembrane</keyword>
<dbReference type="RefSeq" id="WP_019162831.1">
    <property type="nucleotide sequence ID" value="NZ_JACOQG010000013.1"/>
</dbReference>
<organism evidence="2 3">
    <name type="scientific">Blautia difficilis</name>
    <dbReference type="NCBI Taxonomy" id="2763027"/>
    <lineage>
        <taxon>Bacteria</taxon>
        <taxon>Bacillati</taxon>
        <taxon>Bacillota</taxon>
        <taxon>Clostridia</taxon>
        <taxon>Lachnospirales</taxon>
        <taxon>Lachnospiraceae</taxon>
        <taxon>Blautia</taxon>
    </lineage>
</organism>
<dbReference type="EMBL" id="JACOQG010000013">
    <property type="protein sequence ID" value="MBC5779933.1"/>
    <property type="molecule type" value="Genomic_DNA"/>
</dbReference>